<dbReference type="Proteomes" id="UP000193411">
    <property type="component" value="Unassembled WGS sequence"/>
</dbReference>
<feature type="transmembrane region" description="Helical" evidence="5">
    <location>
        <begin position="336"/>
        <end position="358"/>
    </location>
</feature>
<evidence type="ECO:0000259" key="6">
    <source>
        <dbReference type="PROSITE" id="PS50259"/>
    </source>
</evidence>
<evidence type="ECO:0000256" key="2">
    <source>
        <dbReference type="ARBA" id="ARBA00022692"/>
    </source>
</evidence>
<keyword evidence="2 5" id="KW-0812">Transmembrane</keyword>
<feature type="transmembrane region" description="Helical" evidence="5">
    <location>
        <begin position="403"/>
        <end position="422"/>
    </location>
</feature>
<evidence type="ECO:0000256" key="1">
    <source>
        <dbReference type="ARBA" id="ARBA00004141"/>
    </source>
</evidence>
<dbReference type="GO" id="GO:0004930">
    <property type="term" value="F:G protein-coupled receptor activity"/>
    <property type="evidence" value="ECO:0007669"/>
    <property type="project" value="InterPro"/>
</dbReference>
<reference evidence="7 8" key="1">
    <citation type="submission" date="2016-07" db="EMBL/GenBank/DDBJ databases">
        <title>Pervasive Adenine N6-methylation of Active Genes in Fungi.</title>
        <authorList>
            <consortium name="DOE Joint Genome Institute"/>
            <person name="Mondo S.J."/>
            <person name="Dannebaum R.O."/>
            <person name="Kuo R.C."/>
            <person name="Labutti K."/>
            <person name="Haridas S."/>
            <person name="Kuo A."/>
            <person name="Salamov A."/>
            <person name="Ahrendt S.R."/>
            <person name="Lipzen A."/>
            <person name="Sullivan W."/>
            <person name="Andreopoulos W.B."/>
            <person name="Clum A."/>
            <person name="Lindquist E."/>
            <person name="Daum C."/>
            <person name="Ramamoorthy G.K."/>
            <person name="Gryganskyi A."/>
            <person name="Culley D."/>
            <person name="Magnuson J.K."/>
            <person name="James T.Y."/>
            <person name="O'Malley M.A."/>
            <person name="Stajich J.E."/>
            <person name="Spatafora J.W."/>
            <person name="Visel A."/>
            <person name="Grigoriev I.V."/>
        </authorList>
    </citation>
    <scope>NUCLEOTIDE SEQUENCE [LARGE SCALE GENOMIC DNA]</scope>
    <source>
        <strain evidence="7 8">PL171</strain>
    </source>
</reference>
<keyword evidence="3 5" id="KW-1133">Transmembrane helix</keyword>
<dbReference type="PROSITE" id="PS50259">
    <property type="entry name" value="G_PROTEIN_RECEP_F3_4"/>
    <property type="match status" value="1"/>
</dbReference>
<evidence type="ECO:0000256" key="5">
    <source>
        <dbReference type="SAM" id="Phobius"/>
    </source>
</evidence>
<dbReference type="GO" id="GO:0016020">
    <property type="term" value="C:membrane"/>
    <property type="evidence" value="ECO:0007669"/>
    <property type="project" value="UniProtKB-SubCell"/>
</dbReference>
<feature type="domain" description="G-protein coupled receptors family 3 profile" evidence="6">
    <location>
        <begin position="341"/>
        <end position="416"/>
    </location>
</feature>
<dbReference type="SUPFAM" id="SSF53850">
    <property type="entry name" value="Periplasmic binding protein-like II"/>
    <property type="match status" value="1"/>
</dbReference>
<feature type="transmembrane region" description="Helical" evidence="5">
    <location>
        <begin position="443"/>
        <end position="467"/>
    </location>
</feature>
<comment type="caution">
    <text evidence="7">The sequence shown here is derived from an EMBL/GenBank/DDBJ whole genome shotgun (WGS) entry which is preliminary data.</text>
</comment>
<proteinExistence type="predicted"/>
<accession>A0A1Y2HX05</accession>
<dbReference type="OrthoDB" id="2157358at2759"/>
<comment type="subcellular location">
    <subcellularLocation>
        <location evidence="1">Membrane</location>
        <topology evidence="1">Multi-pass membrane protein</topology>
    </subcellularLocation>
</comment>
<dbReference type="EMBL" id="MCFL01000008">
    <property type="protein sequence ID" value="ORZ38484.1"/>
    <property type="molecule type" value="Genomic_DNA"/>
</dbReference>
<feature type="transmembrane region" description="Helical" evidence="5">
    <location>
        <begin position="494"/>
        <end position="512"/>
    </location>
</feature>
<gene>
    <name evidence="7" type="ORF">BCR44DRAFT_1497110</name>
</gene>
<keyword evidence="8" id="KW-1185">Reference proteome</keyword>
<dbReference type="Pfam" id="PF00003">
    <property type="entry name" value="7tm_3"/>
    <property type="match status" value="1"/>
</dbReference>
<dbReference type="STRING" id="765915.A0A1Y2HX05"/>
<feature type="transmembrane region" description="Helical" evidence="5">
    <location>
        <begin position="370"/>
        <end position="391"/>
    </location>
</feature>
<sequence>MKNSDITDHTATAVQTIFRNKDSYIDLLALDVVWTGDYGEHLLPLDGDAGLASALTLHNPQNVAAGLVNGKLALNERKSNPAFYGLISQVKEPYEGLTCNVLEYLIAEQAGTLLEPNRTLSTFDQLSPIGQRAINVAKRWRRWQSLGYFPLGFAEQSSAREWARGNALFMRNWPFATAVTRNAQVTWPWRLTKLPGGAATLGGWLWGASKYTRQPEASRRVLELFAGAGWQKAKALSEGMPPTIPALYNDSEVCAAIPMCSVVSQLKVARRPSGAAGVHYAAVSKIIATYWFDILRGFGGTVESLLDRMNREIAALLAIDVLGEPTNIATTSPAVAAFNSIASIEILLLTAALACFIAWRKTPIVDTIGLGFLVPVTVGVVMVLVLVYLTAGTPSSATCVGQYWVQGFGFAMTVGACGIHLFRLWALSSNPFVTRRQTAPRQVLVLLAPACTMTLAILIAFSATNWIGAYETTLPKSRYIGIHHTGPGQAEAKLLTLSLANAAFLALVLVPFIELDLVDQPTGFVLRSLVLTAAVGVFLGAYMAPRVWLAYRYWRDPAAAASRNIVMATGTMTTTPTGGATNTSPMMDPVKMLQASHMKRFDFGCQGVLTMRFARRSWTMYLTPWKLAQTYLLPRERVLVVQPFGSTAHARCIPLAVISRIDMNTADKINGNEFNVILASGGWIQFMAADAVEAAKWVGEFKLAVG</sequence>
<evidence type="ECO:0000313" key="8">
    <source>
        <dbReference type="Proteomes" id="UP000193411"/>
    </source>
</evidence>
<name>A0A1Y2HX05_9FUNG</name>
<keyword evidence="4 5" id="KW-0472">Membrane</keyword>
<dbReference type="InterPro" id="IPR017978">
    <property type="entry name" value="GPCR_3_C"/>
</dbReference>
<evidence type="ECO:0000256" key="3">
    <source>
        <dbReference type="ARBA" id="ARBA00022989"/>
    </source>
</evidence>
<organism evidence="7 8">
    <name type="scientific">Catenaria anguillulae PL171</name>
    <dbReference type="NCBI Taxonomy" id="765915"/>
    <lineage>
        <taxon>Eukaryota</taxon>
        <taxon>Fungi</taxon>
        <taxon>Fungi incertae sedis</taxon>
        <taxon>Blastocladiomycota</taxon>
        <taxon>Blastocladiomycetes</taxon>
        <taxon>Blastocladiales</taxon>
        <taxon>Catenariaceae</taxon>
        <taxon>Catenaria</taxon>
    </lineage>
</organism>
<evidence type="ECO:0000313" key="7">
    <source>
        <dbReference type="EMBL" id="ORZ38484.1"/>
    </source>
</evidence>
<feature type="transmembrane region" description="Helical" evidence="5">
    <location>
        <begin position="524"/>
        <end position="544"/>
    </location>
</feature>
<dbReference type="Gene3D" id="3.40.190.10">
    <property type="entry name" value="Periplasmic binding protein-like II"/>
    <property type="match status" value="2"/>
</dbReference>
<protein>
    <recommendedName>
        <fullName evidence="6">G-protein coupled receptors family 3 profile domain-containing protein</fullName>
    </recommendedName>
</protein>
<dbReference type="AlphaFoldDB" id="A0A1Y2HX05"/>
<evidence type="ECO:0000256" key="4">
    <source>
        <dbReference type="ARBA" id="ARBA00023136"/>
    </source>
</evidence>